<proteinExistence type="predicted"/>
<name>A0ABZ2BXZ0_9RHOB</name>
<evidence type="ECO:0000256" key="1">
    <source>
        <dbReference type="SAM" id="SignalP"/>
    </source>
</evidence>
<gene>
    <name evidence="2" type="ORF">ROLI_033400</name>
</gene>
<keyword evidence="1" id="KW-0732">Signal</keyword>
<dbReference type="Proteomes" id="UP001318682">
    <property type="component" value="Chromosome"/>
</dbReference>
<reference evidence="2 3" key="1">
    <citation type="submission" date="2015-07" db="EMBL/GenBank/DDBJ databases">
        <authorList>
            <person name="Voget S."/>
            <person name="Dogs M."/>
            <person name="Brinkhoff T.H."/>
            <person name="Daniel R."/>
        </authorList>
    </citation>
    <scope>NUCLEOTIDE SEQUENCE [LARGE SCALE GENOMIC DNA]</scope>
    <source>
        <strain evidence="2 3">B14</strain>
    </source>
</reference>
<reference evidence="3" key="2">
    <citation type="submission" date="2024-01" db="EMBL/GenBank/DDBJ databases">
        <title>Roseobacter fucihabitans sp. nov., isolated from the brown alga Fucus spiralis.</title>
        <authorList>
            <person name="Hahnke S."/>
            <person name="Berger M."/>
            <person name="Schlingloff A."/>
            <person name="Athale I."/>
            <person name="Neumann-Schaal M."/>
            <person name="Adenaya A."/>
            <person name="Poehlein A."/>
            <person name="Daniel R."/>
            <person name="Pertersen J."/>
            <person name="Brinkhoff T."/>
        </authorList>
    </citation>
    <scope>NUCLEOTIDE SEQUENCE [LARGE SCALE GENOMIC DNA]</scope>
    <source>
        <strain evidence="3">B14</strain>
    </source>
</reference>
<dbReference type="RefSeq" id="WP_187430951.1">
    <property type="nucleotide sequence ID" value="NZ_CP143423.1"/>
</dbReference>
<accession>A0ABZ2BXZ0</accession>
<evidence type="ECO:0000313" key="3">
    <source>
        <dbReference type="Proteomes" id="UP001318682"/>
    </source>
</evidence>
<keyword evidence="3" id="KW-1185">Reference proteome</keyword>
<protein>
    <recommendedName>
        <fullName evidence="4">Avidin family protein</fullName>
    </recommendedName>
</protein>
<dbReference type="EMBL" id="CP143423">
    <property type="protein sequence ID" value="WVX50243.1"/>
    <property type="molecule type" value="Genomic_DNA"/>
</dbReference>
<organism evidence="2 3">
    <name type="scientific">Roseobacter fucihabitans</name>
    <dbReference type="NCBI Taxonomy" id="1537242"/>
    <lineage>
        <taxon>Bacteria</taxon>
        <taxon>Pseudomonadati</taxon>
        <taxon>Pseudomonadota</taxon>
        <taxon>Alphaproteobacteria</taxon>
        <taxon>Rhodobacterales</taxon>
        <taxon>Roseobacteraceae</taxon>
        <taxon>Roseobacter</taxon>
    </lineage>
</organism>
<evidence type="ECO:0008006" key="4">
    <source>
        <dbReference type="Google" id="ProtNLM"/>
    </source>
</evidence>
<evidence type="ECO:0000313" key="2">
    <source>
        <dbReference type="EMBL" id="WVX50243.1"/>
    </source>
</evidence>
<sequence length="158" mass="17020">MTQILQIAAIAAATLGTGAATLNVMNEDVPDFAVPEGAWAATGALDGKTFRIYGEDPGSGAVLEDDIVFRDGTFQSTDCENYCNFGWSGYQTKTIDGVIHFTSTAICPDAPHTVVWYGRITGDDVVIDGTWTTRRWYWTNQIEVQATGALSRVTEATG</sequence>
<feature type="signal peptide" evidence="1">
    <location>
        <begin position="1"/>
        <end position="19"/>
    </location>
</feature>
<feature type="chain" id="PRO_5045348932" description="Avidin family protein" evidence="1">
    <location>
        <begin position="20"/>
        <end position="158"/>
    </location>
</feature>